<comment type="similarity">
    <text evidence="1">Belongs to the universal stress protein A family.</text>
</comment>
<evidence type="ECO:0000313" key="3">
    <source>
        <dbReference type="EMBL" id="AYJ84741.1"/>
    </source>
</evidence>
<keyword evidence="3" id="KW-0614">Plasmid</keyword>
<dbReference type="Proteomes" id="UP000276254">
    <property type="component" value="Plasmid unnamed2"/>
</dbReference>
<dbReference type="PANTHER" id="PTHR46268">
    <property type="entry name" value="STRESS RESPONSE PROTEIN NHAX"/>
    <property type="match status" value="1"/>
</dbReference>
<name>A0A494TFX6_SPHPE</name>
<keyword evidence="4" id="KW-1185">Reference proteome</keyword>
<sequence>MPDPTVEALHVVVDPEKIVTSSEEVQFQRLREQREGTAEQRAEATRTAFVTWINGADDAAPKVQWRAVTGTEEQTVCAEADEADVLVLVLAPEHNMDSGDALHAAVFRSQKPVLVVPHDWRAGSRRSFAHIAVGMSDSAATQHAIESAGPWLRAAERVTAIRIGEQDDAALGMTRLLSELGTTPELHIVAAQGSDLGAQIVAEAKSAGADLLVAGAYRHAQMIEWLMGGTTRHLLAAADIPLLMMH</sequence>
<dbReference type="OrthoDB" id="9804721at2"/>
<dbReference type="InterPro" id="IPR006016">
    <property type="entry name" value="UspA"/>
</dbReference>
<dbReference type="SUPFAM" id="SSF52402">
    <property type="entry name" value="Adenine nucleotide alpha hydrolases-like"/>
    <property type="match status" value="2"/>
</dbReference>
<geneLocation type="plasmid" evidence="3">
    <name>unnamed2</name>
</geneLocation>
<evidence type="ECO:0000256" key="1">
    <source>
        <dbReference type="ARBA" id="ARBA00008791"/>
    </source>
</evidence>
<dbReference type="PANTHER" id="PTHR46268:SF15">
    <property type="entry name" value="UNIVERSAL STRESS PROTEIN HP_0031"/>
    <property type="match status" value="1"/>
</dbReference>
<dbReference type="Gene3D" id="3.40.50.12370">
    <property type="match status" value="1"/>
</dbReference>
<dbReference type="EMBL" id="CP032827">
    <property type="protein sequence ID" value="AYJ84741.1"/>
    <property type="molecule type" value="Genomic_DNA"/>
</dbReference>
<dbReference type="CDD" id="cd00293">
    <property type="entry name" value="USP-like"/>
    <property type="match status" value="1"/>
</dbReference>
<organism evidence="3 4">
    <name type="scientific">Sphingomonas paeninsulae</name>
    <dbReference type="NCBI Taxonomy" id="2319844"/>
    <lineage>
        <taxon>Bacteria</taxon>
        <taxon>Pseudomonadati</taxon>
        <taxon>Pseudomonadota</taxon>
        <taxon>Alphaproteobacteria</taxon>
        <taxon>Sphingomonadales</taxon>
        <taxon>Sphingomonadaceae</taxon>
        <taxon>Sphingomonas</taxon>
    </lineage>
</organism>
<evidence type="ECO:0000313" key="4">
    <source>
        <dbReference type="Proteomes" id="UP000276254"/>
    </source>
</evidence>
<dbReference type="KEGG" id="spha:D3Y57_00830"/>
<proteinExistence type="inferred from homology"/>
<dbReference type="Pfam" id="PF00582">
    <property type="entry name" value="Usp"/>
    <property type="match status" value="1"/>
</dbReference>
<evidence type="ECO:0000259" key="2">
    <source>
        <dbReference type="Pfam" id="PF00582"/>
    </source>
</evidence>
<protein>
    <submittedName>
        <fullName evidence="3">Universal stress protein</fullName>
    </submittedName>
</protein>
<feature type="domain" description="UspA" evidence="2">
    <location>
        <begin position="194"/>
        <end position="245"/>
    </location>
</feature>
<gene>
    <name evidence="3" type="ORF">D3Y57_00830</name>
</gene>
<dbReference type="AlphaFoldDB" id="A0A494TFX6"/>
<reference evidence="3 4" key="1">
    <citation type="submission" date="2018-09" db="EMBL/GenBank/DDBJ databases">
        <title>Sphingomonas peninsula sp. nov., isolated from fildes peninsula, Antarctic soil.</title>
        <authorList>
            <person name="Yingchao G."/>
        </authorList>
    </citation>
    <scope>NUCLEOTIDE SEQUENCE [LARGE SCALE GENOMIC DNA]</scope>
    <source>
        <strain evidence="3 4">YZ-8</strain>
        <plasmid evidence="3 4">unnamed2</plasmid>
    </source>
</reference>
<accession>A0A494TFX6</accession>